<evidence type="ECO:0000256" key="1">
    <source>
        <dbReference type="SAM" id="SignalP"/>
    </source>
</evidence>
<sequence length="137" mass="14639">MRIGFTLAGAVVAALLLAVVFAPSRALAQASTSVDFNAAKRAADADEATLTVTQRANIQQAQSRQLDTAVADCASPNPDTTAFVVVAELDARGKIVRTWRQGDTALAQCVEHELSGRFLEPPPRAPFHVSFELSFTR</sequence>
<dbReference type="RefSeq" id="WP_079722709.1">
    <property type="nucleotide sequence ID" value="NZ_BMCL01000003.1"/>
</dbReference>
<protein>
    <submittedName>
        <fullName evidence="2">Uncharacterized protein</fullName>
    </submittedName>
</protein>
<keyword evidence="3" id="KW-1185">Reference proteome</keyword>
<organism evidence="2 3">
    <name type="scientific">Pseudoxanthomonas indica</name>
    <dbReference type="NCBI Taxonomy" id="428993"/>
    <lineage>
        <taxon>Bacteria</taxon>
        <taxon>Pseudomonadati</taxon>
        <taxon>Pseudomonadota</taxon>
        <taxon>Gammaproteobacteria</taxon>
        <taxon>Lysobacterales</taxon>
        <taxon>Lysobacteraceae</taxon>
        <taxon>Pseudoxanthomonas</taxon>
    </lineage>
</organism>
<feature type="signal peptide" evidence="1">
    <location>
        <begin position="1"/>
        <end position="28"/>
    </location>
</feature>
<dbReference type="Proteomes" id="UP000190341">
    <property type="component" value="Unassembled WGS sequence"/>
</dbReference>
<dbReference type="OrthoDB" id="5956725at2"/>
<dbReference type="STRING" id="428993.SAMN06296058_0290"/>
<keyword evidence="1" id="KW-0732">Signal</keyword>
<feature type="chain" id="PRO_5013227961" evidence="1">
    <location>
        <begin position="29"/>
        <end position="137"/>
    </location>
</feature>
<evidence type="ECO:0000313" key="3">
    <source>
        <dbReference type="Proteomes" id="UP000190341"/>
    </source>
</evidence>
<reference evidence="2 3" key="1">
    <citation type="submission" date="2017-02" db="EMBL/GenBank/DDBJ databases">
        <authorList>
            <person name="Peterson S.W."/>
        </authorList>
    </citation>
    <scope>NUCLEOTIDE SEQUENCE [LARGE SCALE GENOMIC DNA]</scope>
    <source>
        <strain evidence="2 3">P15</strain>
    </source>
</reference>
<name>A0A1T5IVY4_9GAMM</name>
<evidence type="ECO:0000313" key="2">
    <source>
        <dbReference type="EMBL" id="SKC43315.1"/>
    </source>
</evidence>
<dbReference type="AlphaFoldDB" id="A0A1T5IVY4"/>
<dbReference type="EMBL" id="FUZV01000001">
    <property type="protein sequence ID" value="SKC43315.1"/>
    <property type="molecule type" value="Genomic_DNA"/>
</dbReference>
<gene>
    <name evidence="2" type="ORF">SAMN06296058_0290</name>
</gene>
<accession>A0A1T5IVY4</accession>
<proteinExistence type="predicted"/>